<accession>A0A8S3FP58</accession>
<comment type="caution">
    <text evidence="1">The sequence shown here is derived from an EMBL/GenBank/DDBJ whole genome shotgun (WGS) entry which is preliminary data.</text>
</comment>
<sequence length="88" mass="10114">NSRSQKKTRRSIIVKYKVTAGRFRQSKRLPWANLIQECTSTKKQLVSFPDGQHNTTWLSNNYTTQIYRFLYECSTSCETASSTASNGN</sequence>
<reference evidence="1" key="1">
    <citation type="submission" date="2021-02" db="EMBL/GenBank/DDBJ databases">
        <authorList>
            <person name="Nowell W R."/>
        </authorList>
    </citation>
    <scope>NUCLEOTIDE SEQUENCE</scope>
</reference>
<evidence type="ECO:0000313" key="3">
    <source>
        <dbReference type="Proteomes" id="UP000681967"/>
    </source>
</evidence>
<name>A0A8S3FP58_9BILA</name>
<gene>
    <name evidence="1" type="ORF">BYL167_LOCUS68473</name>
    <name evidence="2" type="ORF">GIL414_LOCUS78421</name>
</gene>
<dbReference type="Proteomes" id="UP000681720">
    <property type="component" value="Unassembled WGS sequence"/>
</dbReference>
<dbReference type="EMBL" id="CAJOBH010247969">
    <property type="protein sequence ID" value="CAF5130781.1"/>
    <property type="molecule type" value="Genomic_DNA"/>
</dbReference>
<feature type="non-terminal residue" evidence="1">
    <location>
        <position position="1"/>
    </location>
</feature>
<dbReference type="AlphaFoldDB" id="A0A8S3FP58"/>
<dbReference type="EMBL" id="CAJOBJ010349888">
    <property type="protein sequence ID" value="CAF5206787.1"/>
    <property type="molecule type" value="Genomic_DNA"/>
</dbReference>
<evidence type="ECO:0000313" key="2">
    <source>
        <dbReference type="EMBL" id="CAF5206787.1"/>
    </source>
</evidence>
<organism evidence="1 3">
    <name type="scientific">Rotaria magnacalcarata</name>
    <dbReference type="NCBI Taxonomy" id="392030"/>
    <lineage>
        <taxon>Eukaryota</taxon>
        <taxon>Metazoa</taxon>
        <taxon>Spiralia</taxon>
        <taxon>Gnathifera</taxon>
        <taxon>Rotifera</taxon>
        <taxon>Eurotatoria</taxon>
        <taxon>Bdelloidea</taxon>
        <taxon>Philodinida</taxon>
        <taxon>Philodinidae</taxon>
        <taxon>Rotaria</taxon>
    </lineage>
</organism>
<evidence type="ECO:0000313" key="1">
    <source>
        <dbReference type="EMBL" id="CAF5130781.1"/>
    </source>
</evidence>
<protein>
    <submittedName>
        <fullName evidence="1">Uncharacterized protein</fullName>
    </submittedName>
</protein>
<dbReference type="Proteomes" id="UP000681967">
    <property type="component" value="Unassembled WGS sequence"/>
</dbReference>
<proteinExistence type="predicted"/>